<evidence type="ECO:0000313" key="1">
    <source>
        <dbReference type="EMBL" id="AUD00939.1"/>
    </source>
</evidence>
<dbReference type="RefSeq" id="WP_100986362.1">
    <property type="nucleotide sequence ID" value="NZ_CP025096.1"/>
</dbReference>
<name>A0A2K8YTM7_9BACT</name>
<gene>
    <name evidence="1" type="ORF">CWM47_03375</name>
</gene>
<reference evidence="1 2" key="1">
    <citation type="submission" date="2017-11" db="EMBL/GenBank/DDBJ databases">
        <title>Taxonomic description and genome sequences of Spirosoma HA7 sp. nov., isolated from pollen microhabitat of Corylus avellana.</title>
        <authorList>
            <person name="Ambika Manirajan B."/>
            <person name="Suarez C."/>
            <person name="Ratering S."/>
            <person name="Geissler-Plaum R."/>
            <person name="Cardinale M."/>
            <person name="Sylvia S."/>
        </authorList>
    </citation>
    <scope>NUCLEOTIDE SEQUENCE [LARGE SCALE GENOMIC DNA]</scope>
    <source>
        <strain evidence="1 2">HA7</strain>
    </source>
</reference>
<sequence>MASISETITDRLAVYSIELTPVRLDTLLVDQDLNGPDTYSKAQSAAVKTALLSVLTDLLAMPDVTEGGMSLKWDRSAVQVYCNQLRSDLGLTATSEPSVVDRSNLW</sequence>
<keyword evidence="2" id="KW-1185">Reference proteome</keyword>
<dbReference type="OrthoDB" id="1267162at2"/>
<protein>
    <submittedName>
        <fullName evidence="1">Uncharacterized protein</fullName>
    </submittedName>
</protein>
<dbReference type="Proteomes" id="UP000232883">
    <property type="component" value="Chromosome"/>
</dbReference>
<evidence type="ECO:0000313" key="2">
    <source>
        <dbReference type="Proteomes" id="UP000232883"/>
    </source>
</evidence>
<dbReference type="InterPro" id="IPR046552">
    <property type="entry name" value="DUF6706"/>
</dbReference>
<organism evidence="1 2">
    <name type="scientific">Spirosoma pollinicola</name>
    <dbReference type="NCBI Taxonomy" id="2057025"/>
    <lineage>
        <taxon>Bacteria</taxon>
        <taxon>Pseudomonadati</taxon>
        <taxon>Bacteroidota</taxon>
        <taxon>Cytophagia</taxon>
        <taxon>Cytophagales</taxon>
        <taxon>Cytophagaceae</taxon>
        <taxon>Spirosoma</taxon>
    </lineage>
</organism>
<proteinExistence type="predicted"/>
<dbReference type="AlphaFoldDB" id="A0A2K8YTM7"/>
<dbReference type="EMBL" id="CP025096">
    <property type="protein sequence ID" value="AUD00939.1"/>
    <property type="molecule type" value="Genomic_DNA"/>
</dbReference>
<dbReference type="Pfam" id="PF20449">
    <property type="entry name" value="DUF6706"/>
    <property type="match status" value="1"/>
</dbReference>
<accession>A0A2K8YTM7</accession>
<dbReference type="KEGG" id="spir:CWM47_03375"/>